<dbReference type="AlphaFoldDB" id="A0A2H1VSK6"/>
<gene>
    <name evidence="1" type="ORF">SFRICE_014172</name>
</gene>
<evidence type="ECO:0000313" key="1">
    <source>
        <dbReference type="EMBL" id="SOQ43825.1"/>
    </source>
</evidence>
<reference evidence="1" key="1">
    <citation type="submission" date="2016-07" db="EMBL/GenBank/DDBJ databases">
        <authorList>
            <person name="Bretaudeau A."/>
        </authorList>
    </citation>
    <scope>NUCLEOTIDE SEQUENCE</scope>
    <source>
        <strain evidence="1">Rice</strain>
        <tissue evidence="1">Whole body</tissue>
    </source>
</reference>
<accession>A0A2H1VSK6</accession>
<organism evidence="1">
    <name type="scientific">Spodoptera frugiperda</name>
    <name type="common">Fall armyworm</name>
    <dbReference type="NCBI Taxonomy" id="7108"/>
    <lineage>
        <taxon>Eukaryota</taxon>
        <taxon>Metazoa</taxon>
        <taxon>Ecdysozoa</taxon>
        <taxon>Arthropoda</taxon>
        <taxon>Hexapoda</taxon>
        <taxon>Insecta</taxon>
        <taxon>Pterygota</taxon>
        <taxon>Neoptera</taxon>
        <taxon>Endopterygota</taxon>
        <taxon>Lepidoptera</taxon>
        <taxon>Glossata</taxon>
        <taxon>Ditrysia</taxon>
        <taxon>Noctuoidea</taxon>
        <taxon>Noctuidae</taxon>
        <taxon>Amphipyrinae</taxon>
        <taxon>Spodoptera</taxon>
    </lineage>
</organism>
<name>A0A2H1VSK6_SPOFR</name>
<dbReference type="EMBL" id="ODYU01004206">
    <property type="protein sequence ID" value="SOQ43825.1"/>
    <property type="molecule type" value="Genomic_DNA"/>
</dbReference>
<proteinExistence type="predicted"/>
<protein>
    <submittedName>
        <fullName evidence="1">SFRICE_014172</fullName>
    </submittedName>
</protein>
<sequence length="87" mass="9735">MWDLSQTNPVVIHLQQLKSGSLIEQRQFGTSTCILTLAVHVTTKPPSSLRLLGENNVVSARLVRWLGNWLPRNGIDAIENATTYTYT</sequence>